<dbReference type="STRING" id="1122206.SAMN02745753_00588"/>
<sequence>MTIQYDEVRNFLYAEARCLDDKKWDDWLTYYHPDVDYWMPSWDDDGELVTDPHREVSLMYYAHKGGLEDRVFRIKTERSSASSLPEARTSHMISNIEIMQNSEESTAVRYNWSTNSYRYKTVDTYFGTTFVTLVKSAEGQIQIKRKKIILVNDYIHHVIDVYHV</sequence>
<evidence type="ECO:0000313" key="5">
    <source>
        <dbReference type="EMBL" id="SHE65189.1"/>
    </source>
</evidence>
<evidence type="ECO:0000256" key="1">
    <source>
        <dbReference type="ARBA" id="ARBA00009570"/>
    </source>
</evidence>
<dbReference type="GO" id="GO:0051213">
    <property type="term" value="F:dioxygenase activity"/>
    <property type="evidence" value="ECO:0007669"/>
    <property type="project" value="UniProtKB-KW"/>
</dbReference>
<dbReference type="GO" id="GO:0019380">
    <property type="term" value="P:3-phenylpropionate catabolic process"/>
    <property type="evidence" value="ECO:0007669"/>
    <property type="project" value="TreeGrafter"/>
</dbReference>
<reference evidence="6" key="1">
    <citation type="submission" date="2016-11" db="EMBL/GenBank/DDBJ databases">
        <authorList>
            <person name="Varghese N."/>
            <person name="Submissions S."/>
        </authorList>
    </citation>
    <scope>NUCLEOTIDE SEQUENCE [LARGE SCALE GENOMIC DNA]</scope>
    <source>
        <strain evidence="6">DSM 16579</strain>
    </source>
</reference>
<dbReference type="InterPro" id="IPR017641">
    <property type="entry name" value="Benzo_1-2-diOase_ssu"/>
</dbReference>
<protein>
    <submittedName>
        <fullName evidence="5">Benzoate/toluate 1,2-dioxygenase beta subunit</fullName>
    </submittedName>
</protein>
<dbReference type="Proteomes" id="UP000184517">
    <property type="component" value="Unassembled WGS sequence"/>
</dbReference>
<accession>A0A1M4V8A5</accession>
<evidence type="ECO:0000313" key="6">
    <source>
        <dbReference type="Proteomes" id="UP000184517"/>
    </source>
</evidence>
<dbReference type="AlphaFoldDB" id="A0A1M4V8A5"/>
<keyword evidence="3 5" id="KW-0223">Dioxygenase</keyword>
<dbReference type="EMBL" id="FQVF01000003">
    <property type="protein sequence ID" value="SHE65189.1"/>
    <property type="molecule type" value="Genomic_DNA"/>
</dbReference>
<dbReference type="PANTHER" id="PTHR41534">
    <property type="entry name" value="BLR3401 PROTEIN"/>
    <property type="match status" value="1"/>
</dbReference>
<dbReference type="Pfam" id="PF00866">
    <property type="entry name" value="Ring_hydroxyl_B"/>
    <property type="match status" value="1"/>
</dbReference>
<evidence type="ECO:0000256" key="4">
    <source>
        <dbReference type="ARBA" id="ARBA00023002"/>
    </source>
</evidence>
<evidence type="ECO:0000256" key="3">
    <source>
        <dbReference type="ARBA" id="ARBA00022964"/>
    </source>
</evidence>
<keyword evidence="4" id="KW-0560">Oxidoreductase</keyword>
<name>A0A1M4V8A5_9GAMM</name>
<evidence type="ECO:0000256" key="2">
    <source>
        <dbReference type="ARBA" id="ARBA00022797"/>
    </source>
</evidence>
<keyword evidence="2" id="KW-0058">Aromatic hydrocarbons catabolism</keyword>
<dbReference type="InterPro" id="IPR032710">
    <property type="entry name" value="NTF2-like_dom_sf"/>
</dbReference>
<organism evidence="5 6">
    <name type="scientific">Marinomonas polaris DSM 16579</name>
    <dbReference type="NCBI Taxonomy" id="1122206"/>
    <lineage>
        <taxon>Bacteria</taxon>
        <taxon>Pseudomonadati</taxon>
        <taxon>Pseudomonadota</taxon>
        <taxon>Gammaproteobacteria</taxon>
        <taxon>Oceanospirillales</taxon>
        <taxon>Oceanospirillaceae</taxon>
        <taxon>Marinomonas</taxon>
    </lineage>
</organism>
<comment type="similarity">
    <text evidence="1">Belongs to the bacterial ring-hydroxylating dioxygenase beta subunit family.</text>
</comment>
<gene>
    <name evidence="5" type="ORF">SAMN02745753_00588</name>
</gene>
<dbReference type="NCBIfam" id="TIGR03232">
    <property type="entry name" value="benzo_1_2_benB"/>
    <property type="match status" value="1"/>
</dbReference>
<dbReference type="OrthoDB" id="7446267at2"/>
<dbReference type="SUPFAM" id="SSF54427">
    <property type="entry name" value="NTF2-like"/>
    <property type="match status" value="1"/>
</dbReference>
<dbReference type="PANTHER" id="PTHR41534:SF1">
    <property type="entry name" value="BLR3401 PROTEIN"/>
    <property type="match status" value="1"/>
</dbReference>
<dbReference type="InterPro" id="IPR000391">
    <property type="entry name" value="Rng_hydr_dOase-bsu"/>
</dbReference>
<dbReference type="Gene3D" id="3.10.450.50">
    <property type="match status" value="1"/>
</dbReference>
<proteinExistence type="inferred from homology"/>
<keyword evidence="6" id="KW-1185">Reference proteome</keyword>
<dbReference type="RefSeq" id="WP_072838230.1">
    <property type="nucleotide sequence ID" value="NZ_FQVF01000003.1"/>
</dbReference>
<dbReference type="CDD" id="cd00667">
    <property type="entry name" value="ring_hydroxylating_dioxygenases_beta"/>
    <property type="match status" value="1"/>
</dbReference>